<dbReference type="InterPro" id="IPR036465">
    <property type="entry name" value="vWFA_dom_sf"/>
</dbReference>
<organism evidence="3 4">
    <name type="scientific">Larkinella rosea</name>
    <dbReference type="NCBI Taxonomy" id="2025312"/>
    <lineage>
        <taxon>Bacteria</taxon>
        <taxon>Pseudomonadati</taxon>
        <taxon>Bacteroidota</taxon>
        <taxon>Cytophagia</taxon>
        <taxon>Cytophagales</taxon>
        <taxon>Spirosomataceae</taxon>
        <taxon>Larkinella</taxon>
    </lineage>
</organism>
<dbReference type="InterPro" id="IPR051266">
    <property type="entry name" value="CLCR"/>
</dbReference>
<accession>A0A3P1C0G6</accession>
<protein>
    <submittedName>
        <fullName evidence="3">VWA domain-containing protein</fullName>
    </submittedName>
</protein>
<dbReference type="SMART" id="SM00327">
    <property type="entry name" value="VWA"/>
    <property type="match status" value="1"/>
</dbReference>
<dbReference type="Pfam" id="PF00092">
    <property type="entry name" value="VWA"/>
    <property type="match status" value="1"/>
</dbReference>
<dbReference type="Proteomes" id="UP000271925">
    <property type="component" value="Unassembled WGS sequence"/>
</dbReference>
<dbReference type="RefSeq" id="WP_124870811.1">
    <property type="nucleotide sequence ID" value="NZ_RQJO01000007.1"/>
</dbReference>
<dbReference type="SUPFAM" id="SSF53300">
    <property type="entry name" value="vWA-like"/>
    <property type="match status" value="1"/>
</dbReference>
<dbReference type="PANTHER" id="PTHR10579:SF43">
    <property type="entry name" value="ZINC FINGER (C3HC4-TYPE RING FINGER) FAMILY PROTEIN"/>
    <property type="match status" value="1"/>
</dbReference>
<feature type="signal peptide" evidence="1">
    <location>
        <begin position="1"/>
        <end position="18"/>
    </location>
</feature>
<evidence type="ECO:0000313" key="3">
    <source>
        <dbReference type="EMBL" id="RRB06895.1"/>
    </source>
</evidence>
<comment type="caution">
    <text evidence="3">The sequence shown here is derived from an EMBL/GenBank/DDBJ whole genome shotgun (WGS) entry which is preliminary data.</text>
</comment>
<evidence type="ECO:0000256" key="1">
    <source>
        <dbReference type="SAM" id="SignalP"/>
    </source>
</evidence>
<keyword evidence="4" id="KW-1185">Reference proteome</keyword>
<dbReference type="PROSITE" id="PS50234">
    <property type="entry name" value="VWFA"/>
    <property type="match status" value="1"/>
</dbReference>
<sequence>MNTTFLLAILFVAAYSSAYSQQEPPQQSLNQYVAFLNQSVDVVFDRFQVLQSYYASTRQFRSNATVLLRLPSSGPLEEYYYKKALATAHSGLSSKEIQQLNEETQALWQLLETFDQSGKSLETYVRLNDYQRDGLKKSDALLAEMQKQLGQISRKRDAFYRQIQRIYRQHQPYDATNPYLRMERDMVQILNREKQTLASWPYTLNEENRSDWPVDSIRESMLKDAELLAGFNAAATGIDYPASSMVGSFKNALQSIMDLKQNAVNDDTFAARQSAKHGNAVYLNLINHYNNDLLAFYHEFVNYSKSAKQLLDFPRFCPVFVLESTAVSPPKTARTQPFKDIPRIEFQIKPSATPASDATFHALNAYIDFINESLRQMNHLQIQVRNYQSSAEYYRNPDPNRRRGPLTYFHSDYKIPAADYPLLLSGSKSIPDIYRTAINSQAEVLMNILREMDGLSIELINYTQEKHYEQDGLQRSDEILDRYARLFDLFDQKKENLYADIRRIHESYKPVNPTSSWIVSGQELIKAIDNSKAVLFAVRSFYKEETTQLPETEKLEANRRSLITDEYKNLKGLTRYGRSNGLCPYSPYEDLAENTGRFAVKAQNLKPATPYGSHPYESFYFFYNNELVYQYNKFSELAKAGVLKTIMEPNLFAFQRLNRPKPGRLVVEKPEPHAPESVVSVPEKTEPIRSIPANPAPKEAAPTLDGFATNHLVLLLDVSASMDSPYKMPLLKKSIKSLLPLLRTEDQVSIVVYSGKAKVVLPPTSGSKTAEITQAIDQLRSTGETDGNDGIRTAYKLADKHFIPSGNNRIILATDGEFPISDSVYELVGQAARKEINLTVLTFSRNEINSANLRRLATLGEGSYEHVTESKAQLQMILEAQAKKKP</sequence>
<feature type="chain" id="PRO_5018013446" evidence="1">
    <location>
        <begin position="19"/>
        <end position="886"/>
    </location>
</feature>
<dbReference type="AlphaFoldDB" id="A0A3P1C0G6"/>
<dbReference type="PANTHER" id="PTHR10579">
    <property type="entry name" value="CALCIUM-ACTIVATED CHLORIDE CHANNEL REGULATOR"/>
    <property type="match status" value="1"/>
</dbReference>
<feature type="domain" description="VWFA" evidence="2">
    <location>
        <begin position="711"/>
        <end position="881"/>
    </location>
</feature>
<keyword evidence="1" id="KW-0732">Signal</keyword>
<proteinExistence type="predicted"/>
<dbReference type="InterPro" id="IPR002035">
    <property type="entry name" value="VWF_A"/>
</dbReference>
<gene>
    <name evidence="3" type="ORF">EHT25_03655</name>
</gene>
<evidence type="ECO:0000313" key="4">
    <source>
        <dbReference type="Proteomes" id="UP000271925"/>
    </source>
</evidence>
<dbReference type="EMBL" id="RQJO01000007">
    <property type="protein sequence ID" value="RRB06895.1"/>
    <property type="molecule type" value="Genomic_DNA"/>
</dbReference>
<dbReference type="Gene3D" id="3.40.50.410">
    <property type="entry name" value="von Willebrand factor, type A domain"/>
    <property type="match status" value="1"/>
</dbReference>
<reference evidence="3 4" key="1">
    <citation type="submission" date="2018-11" db="EMBL/GenBank/DDBJ databases">
        <authorList>
            <person name="Zhou Z."/>
            <person name="Wang G."/>
        </authorList>
    </citation>
    <scope>NUCLEOTIDE SEQUENCE [LARGE SCALE GENOMIC DNA]</scope>
    <source>
        <strain evidence="3 4">KCTC52004</strain>
    </source>
</reference>
<dbReference type="OrthoDB" id="901926at2"/>
<evidence type="ECO:0000259" key="2">
    <source>
        <dbReference type="PROSITE" id="PS50234"/>
    </source>
</evidence>
<name>A0A3P1C0G6_9BACT</name>